<reference evidence="2" key="1">
    <citation type="journal article" date="2023" name="Plant J.">
        <title>The genome of the king protea, Protea cynaroides.</title>
        <authorList>
            <person name="Chang J."/>
            <person name="Duong T.A."/>
            <person name="Schoeman C."/>
            <person name="Ma X."/>
            <person name="Roodt D."/>
            <person name="Barker N."/>
            <person name="Li Z."/>
            <person name="Van de Peer Y."/>
            <person name="Mizrachi E."/>
        </authorList>
    </citation>
    <scope>NUCLEOTIDE SEQUENCE</scope>
    <source>
        <tissue evidence="2">Young leaves</tissue>
    </source>
</reference>
<protein>
    <recommendedName>
        <fullName evidence="1">Non-reducing end beta-L-arabinofuranosidase-like GH127 middle domain-containing protein</fullName>
    </recommendedName>
</protein>
<dbReference type="InterPro" id="IPR049046">
    <property type="entry name" value="Beta-AFase-like_GH127_middle"/>
</dbReference>
<proteinExistence type="predicted"/>
<organism evidence="2 3">
    <name type="scientific">Protea cynaroides</name>
    <dbReference type="NCBI Taxonomy" id="273540"/>
    <lineage>
        <taxon>Eukaryota</taxon>
        <taxon>Viridiplantae</taxon>
        <taxon>Streptophyta</taxon>
        <taxon>Embryophyta</taxon>
        <taxon>Tracheophyta</taxon>
        <taxon>Spermatophyta</taxon>
        <taxon>Magnoliopsida</taxon>
        <taxon>Proteales</taxon>
        <taxon>Proteaceae</taxon>
        <taxon>Protea</taxon>
    </lineage>
</organism>
<dbReference type="PANTHER" id="PTHR31151:SF0">
    <property type="entry name" value="PROLINE-TRNA LIGASE (DUF1680)"/>
    <property type="match status" value="1"/>
</dbReference>
<evidence type="ECO:0000313" key="3">
    <source>
        <dbReference type="Proteomes" id="UP001141806"/>
    </source>
</evidence>
<dbReference type="AlphaFoldDB" id="A0A9Q0GSB3"/>
<accession>A0A9Q0GSB3</accession>
<feature type="domain" description="Non-reducing end beta-L-arabinofuranosidase-like GH127 middle" evidence="1">
    <location>
        <begin position="181"/>
        <end position="280"/>
    </location>
</feature>
<dbReference type="OrthoDB" id="1704443at2759"/>
<keyword evidence="3" id="KW-1185">Reference proteome</keyword>
<dbReference type="Proteomes" id="UP001141806">
    <property type="component" value="Unassembled WGS sequence"/>
</dbReference>
<evidence type="ECO:0000313" key="2">
    <source>
        <dbReference type="EMBL" id="KAJ4951117.1"/>
    </source>
</evidence>
<sequence>MPPPTSTTPITTPPSATIPMPFMTSINAEVASSVPSAAIATKPLLVISPTTAVTRKMHLICDNNLQVKNTPEDLGGKSNITWDMLYKAMKNSDGSEFHQPGNLLKEIPLKYVRLDPESMHGQAQQITMEYLLMLDVDDLVWSYPNIPIVIGAQRGYKVTGIESFSKLGDFIYFEDENQTGLYIVQFISSKLDWKSGEIELNQQVQPVVSWEPFLYMKLSISTKQEPGKPSTLNLRIPHWSNSYTKAALNGQALQLLAAGNFLSITKKWRFGDEVTLQLPLMLTMDAIKDDRPKYASIQAILYGPYVLAGLTQDDWDLQIRKDGSISDLFSALPPTYNSHLISLSQSSANATFVLSSMNNSIAMQNLPESGTDNAVHATFRFVPLGGYSNKGNSISSSLMEAIGKSFILEPFDLPGFVVEQQEPNGELEVKDAENGPNSNNVFLLIAGLDGKNNTVSLELESQQGCFVSSGVNPTTAGSSIVLSCKPQNGSIDVGFQQATSFSMTKGLSEYHPISFMARGSRRNFLMMPLLKLKDESYTVYFNVTST</sequence>
<name>A0A9Q0GSB3_9MAGN</name>
<dbReference type="EMBL" id="JAMYWD010000012">
    <property type="protein sequence ID" value="KAJ4951117.1"/>
    <property type="molecule type" value="Genomic_DNA"/>
</dbReference>
<dbReference type="Gene3D" id="2.80.10.50">
    <property type="match status" value="1"/>
</dbReference>
<dbReference type="PANTHER" id="PTHR31151">
    <property type="entry name" value="PROLINE-TRNA LIGASE (DUF1680)"/>
    <property type="match status" value="1"/>
</dbReference>
<dbReference type="Pfam" id="PF20736">
    <property type="entry name" value="Glyco_hydro127M"/>
    <property type="match status" value="1"/>
</dbReference>
<evidence type="ECO:0000259" key="1">
    <source>
        <dbReference type="Pfam" id="PF20736"/>
    </source>
</evidence>
<gene>
    <name evidence="2" type="ORF">NE237_027949</name>
</gene>
<comment type="caution">
    <text evidence="2">The sequence shown here is derived from an EMBL/GenBank/DDBJ whole genome shotgun (WGS) entry which is preliminary data.</text>
</comment>